<protein>
    <submittedName>
        <fullName evidence="3">Uncharacterized protein</fullName>
    </submittedName>
</protein>
<sequence>MIVFANAADAGQPLCTGAPACDGVTVVVTKQDVQPALEALYGPDTESSQNPPQSATWQATISTKTFNTLAAVLTAVLLAVVAIAVAWLRLSRRLAPPRRIAPPAAAPPRPIERPGPGQAVARSHVSVDGGYVELGEIVVWAVLSPHLRAVAAPGNVLDVLDTDDKNAVLTIAPALAGAQRGPTP</sequence>
<keyword evidence="2" id="KW-0472">Membrane</keyword>
<evidence type="ECO:0000256" key="1">
    <source>
        <dbReference type="SAM" id="MobiDB-lite"/>
    </source>
</evidence>
<feature type="transmembrane region" description="Helical" evidence="2">
    <location>
        <begin position="69"/>
        <end position="90"/>
    </location>
</feature>
<evidence type="ECO:0000256" key="2">
    <source>
        <dbReference type="SAM" id="Phobius"/>
    </source>
</evidence>
<proteinExistence type="predicted"/>
<keyword evidence="2" id="KW-0812">Transmembrane</keyword>
<reference evidence="3 4" key="1">
    <citation type="submission" date="2019-07" db="EMBL/GenBank/DDBJ databases">
        <title>New species of Amycolatopsis and Streptomyces.</title>
        <authorList>
            <person name="Duangmal K."/>
            <person name="Teo W.F.A."/>
            <person name="Lipun K."/>
        </authorList>
    </citation>
    <scope>NUCLEOTIDE SEQUENCE [LARGE SCALE GENOMIC DNA]</scope>
    <source>
        <strain evidence="3 4">JCM 30562</strain>
    </source>
</reference>
<dbReference type="EMBL" id="VJZA01000102">
    <property type="protein sequence ID" value="TVT16457.1"/>
    <property type="molecule type" value="Genomic_DNA"/>
</dbReference>
<organism evidence="3 4">
    <name type="scientific">Amycolatopsis acidiphila</name>
    <dbReference type="NCBI Taxonomy" id="715473"/>
    <lineage>
        <taxon>Bacteria</taxon>
        <taxon>Bacillati</taxon>
        <taxon>Actinomycetota</taxon>
        <taxon>Actinomycetes</taxon>
        <taxon>Pseudonocardiales</taxon>
        <taxon>Pseudonocardiaceae</taxon>
        <taxon>Amycolatopsis</taxon>
    </lineage>
</organism>
<name>A0A557ZWR5_9PSEU</name>
<dbReference type="Proteomes" id="UP000318578">
    <property type="component" value="Unassembled WGS sequence"/>
</dbReference>
<evidence type="ECO:0000313" key="4">
    <source>
        <dbReference type="Proteomes" id="UP000318578"/>
    </source>
</evidence>
<keyword evidence="2" id="KW-1133">Transmembrane helix</keyword>
<evidence type="ECO:0000313" key="3">
    <source>
        <dbReference type="EMBL" id="TVT16457.1"/>
    </source>
</evidence>
<dbReference type="RefSeq" id="WP_144644496.1">
    <property type="nucleotide sequence ID" value="NZ_BNAX01000006.1"/>
</dbReference>
<comment type="caution">
    <text evidence="3">The sequence shown here is derived from an EMBL/GenBank/DDBJ whole genome shotgun (WGS) entry which is preliminary data.</text>
</comment>
<keyword evidence="4" id="KW-1185">Reference proteome</keyword>
<accession>A0A557ZWR5</accession>
<dbReference type="AlphaFoldDB" id="A0A557ZWR5"/>
<gene>
    <name evidence="3" type="ORF">FNH06_34680</name>
</gene>
<feature type="region of interest" description="Disordered" evidence="1">
    <location>
        <begin position="99"/>
        <end position="120"/>
    </location>
</feature>